<dbReference type="Proteomes" id="UP001056120">
    <property type="component" value="Linkage Group LG01"/>
</dbReference>
<organism evidence="1 2">
    <name type="scientific">Smallanthus sonchifolius</name>
    <dbReference type="NCBI Taxonomy" id="185202"/>
    <lineage>
        <taxon>Eukaryota</taxon>
        <taxon>Viridiplantae</taxon>
        <taxon>Streptophyta</taxon>
        <taxon>Embryophyta</taxon>
        <taxon>Tracheophyta</taxon>
        <taxon>Spermatophyta</taxon>
        <taxon>Magnoliopsida</taxon>
        <taxon>eudicotyledons</taxon>
        <taxon>Gunneridae</taxon>
        <taxon>Pentapetalae</taxon>
        <taxon>asterids</taxon>
        <taxon>campanulids</taxon>
        <taxon>Asterales</taxon>
        <taxon>Asteraceae</taxon>
        <taxon>Asteroideae</taxon>
        <taxon>Heliantheae alliance</taxon>
        <taxon>Millerieae</taxon>
        <taxon>Smallanthus</taxon>
    </lineage>
</organism>
<name>A0ACB9KA50_9ASTR</name>
<reference evidence="2" key="1">
    <citation type="journal article" date="2022" name="Mol. Ecol. Resour.">
        <title>The genomes of chicory, endive, great burdock and yacon provide insights into Asteraceae palaeo-polyploidization history and plant inulin production.</title>
        <authorList>
            <person name="Fan W."/>
            <person name="Wang S."/>
            <person name="Wang H."/>
            <person name="Wang A."/>
            <person name="Jiang F."/>
            <person name="Liu H."/>
            <person name="Zhao H."/>
            <person name="Xu D."/>
            <person name="Zhang Y."/>
        </authorList>
    </citation>
    <scope>NUCLEOTIDE SEQUENCE [LARGE SCALE GENOMIC DNA]</scope>
    <source>
        <strain evidence="2">cv. Yunnan</strain>
    </source>
</reference>
<dbReference type="EMBL" id="CM042018">
    <property type="protein sequence ID" value="KAI3829128.1"/>
    <property type="molecule type" value="Genomic_DNA"/>
</dbReference>
<evidence type="ECO:0000313" key="2">
    <source>
        <dbReference type="Proteomes" id="UP001056120"/>
    </source>
</evidence>
<accession>A0ACB9KA50</accession>
<keyword evidence="2" id="KW-1185">Reference proteome</keyword>
<protein>
    <submittedName>
        <fullName evidence="1">Uncharacterized protein</fullName>
    </submittedName>
</protein>
<sequence>MLIWGKEERLRLDEEKTKKMLENRGLMLEMKAKEINKKIETQKALQTEADLLFRFKSLCNRIRPLRENEQNNIKREMQPVKGYVKGRARILKGSLPRNKFGKQEGFDPVQGIVNGGARRRISEAVLW</sequence>
<reference evidence="1 2" key="2">
    <citation type="journal article" date="2022" name="Mol. Ecol. Resour.">
        <title>The genomes of chicory, endive, great burdock and yacon provide insights into Asteraceae paleo-polyploidization history and plant inulin production.</title>
        <authorList>
            <person name="Fan W."/>
            <person name="Wang S."/>
            <person name="Wang H."/>
            <person name="Wang A."/>
            <person name="Jiang F."/>
            <person name="Liu H."/>
            <person name="Zhao H."/>
            <person name="Xu D."/>
            <person name="Zhang Y."/>
        </authorList>
    </citation>
    <scope>NUCLEOTIDE SEQUENCE [LARGE SCALE GENOMIC DNA]</scope>
    <source>
        <strain evidence="2">cv. Yunnan</strain>
        <tissue evidence="1">Leaves</tissue>
    </source>
</reference>
<gene>
    <name evidence="1" type="ORF">L1987_03244</name>
</gene>
<evidence type="ECO:0000313" key="1">
    <source>
        <dbReference type="EMBL" id="KAI3829128.1"/>
    </source>
</evidence>
<comment type="caution">
    <text evidence="1">The sequence shown here is derived from an EMBL/GenBank/DDBJ whole genome shotgun (WGS) entry which is preliminary data.</text>
</comment>
<proteinExistence type="predicted"/>